<geneLocation type="chloroplast" evidence="1"/>
<protein>
    <submittedName>
        <fullName evidence="1">Uncharacterized protein</fullName>
    </submittedName>
</protein>
<dbReference type="EMBL" id="MH591101">
    <property type="protein sequence ID" value="AYC64641.1"/>
    <property type="molecule type" value="Genomic_DNA"/>
</dbReference>
<keyword evidence="1" id="KW-0150">Chloroplast</keyword>
<proteinExistence type="predicted"/>
<name>A0A386AYY7_9CHLO</name>
<reference evidence="1" key="1">
    <citation type="submission" date="2018-07" db="EMBL/GenBank/DDBJ databases">
        <authorList>
            <person name="Quirk P.G."/>
            <person name="Krulwich T.A."/>
        </authorList>
    </citation>
    <scope>NUCLEOTIDE SEQUENCE</scope>
</reference>
<dbReference type="AlphaFoldDB" id="A0A386AYY7"/>
<evidence type="ECO:0000313" key="1">
    <source>
        <dbReference type="EMBL" id="AYC64641.1"/>
    </source>
</evidence>
<accession>A0A386AYY7</accession>
<reference evidence="1" key="2">
    <citation type="journal article" date="2019" name="Mol. Phylogenet. Evol.">
        <title>Reassessment of the classification of bryopsidales (chlorophyta) based on chloroplast phylogenomic analyses.</title>
        <authorList>
            <person name="Cremen M.C."/>
            <person name="Leliaert F."/>
            <person name="West J."/>
            <person name="Lam D.W."/>
            <person name="Shimada S."/>
            <person name="Lopez-Bautista J.M."/>
            <person name="Verbruggen H."/>
        </authorList>
    </citation>
    <scope>NUCLEOTIDE SEQUENCE</scope>
</reference>
<keyword evidence="1" id="KW-0934">Plastid</keyword>
<gene>
    <name evidence="1" type="primary">orf206</name>
</gene>
<organism evidence="1">
    <name type="scientific">Halimeda minima</name>
    <dbReference type="NCBI Taxonomy" id="170427"/>
    <lineage>
        <taxon>Eukaryota</taxon>
        <taxon>Viridiplantae</taxon>
        <taxon>Chlorophyta</taxon>
        <taxon>core chlorophytes</taxon>
        <taxon>Ulvophyceae</taxon>
        <taxon>TCBD clade</taxon>
        <taxon>Bryopsidales</taxon>
        <taxon>Halimedineae</taxon>
        <taxon>Halimedaceae</taxon>
        <taxon>Halimedeae</taxon>
        <taxon>Halimeda</taxon>
    </lineage>
</organism>
<sequence length="205" mass="23136">MKEGAPTSNSESFGDGGLYWSHNSRSSLREPQLSNKLRFSFKSIYKSEFSYCAGSRTSCSPPEGGRGASGGVSQIGKTVAVFGLNFYLRQLLLYGFVLQGSLRELPSPARSDWLELARLNWQPRLFRPVPLSQFNSMVSCIAGRFCLIIIIGVRNEAALKNYSLPFACMLYFLRVYQLAFTGSRRERICQRHQTFYLSINARKKS</sequence>